<feature type="region of interest" description="Disordered" evidence="1">
    <location>
        <begin position="332"/>
        <end position="402"/>
    </location>
</feature>
<dbReference type="PANTHER" id="PTHR16291">
    <property type="entry name" value="NUCLEAR CAP-BINDING PROTEIN SUBUNIT 3"/>
    <property type="match status" value="1"/>
</dbReference>
<accession>A0A8J2WXH3</accession>
<feature type="region of interest" description="Disordered" evidence="1">
    <location>
        <begin position="1"/>
        <end position="105"/>
    </location>
</feature>
<protein>
    <submittedName>
        <fullName evidence="2">Uncharacterized protein</fullName>
    </submittedName>
</protein>
<dbReference type="GO" id="GO:0003729">
    <property type="term" value="F:mRNA binding"/>
    <property type="evidence" value="ECO:0007669"/>
    <property type="project" value="InterPro"/>
</dbReference>
<feature type="compositionally biased region" description="Basic residues" evidence="1">
    <location>
        <begin position="345"/>
        <end position="361"/>
    </location>
</feature>
<sequence>MDAEPAAAEPAAEPPAGEPDAAGDGLGVDGMDEAPAEGMDAAARLGLPVKTAEEEAKEKEDAELRDLKKQVLEEEKRKRAERFNMEVDEPEKKDEPWAPPDGVPWSLFKKQQLDAKRKPSRGPAITTGFDISTAEERAKAASRLAKFDPEAAEKLQKEQQEKDEEFAQRAKRLARFGGQDLGEHGAAWTRFEAEALRPLKLSAEELLADDPDRTDGDAQATEKLHLRVLPVDRQVFKKLRSNDLEGHFSAYGASYVEWLGEQSANVWFPDADNAARAKLALAAEIPAAPFGDVDLSGWRLAKIEKTKGDKWGKRGTAARCLVRFGGSNDVLAEKPKFANPDPTKRGKFKAPKKKRGRGKRKMNPEKVVGSIEGGLGASRGYGTPLDFGDSEPAAKRSKGGEE</sequence>
<feature type="region of interest" description="Disordered" evidence="1">
    <location>
        <begin position="112"/>
        <end position="131"/>
    </location>
</feature>
<evidence type="ECO:0000256" key="1">
    <source>
        <dbReference type="SAM" id="MobiDB-lite"/>
    </source>
</evidence>
<proteinExistence type="predicted"/>
<keyword evidence="3" id="KW-1185">Reference proteome</keyword>
<dbReference type="GO" id="GO:0000340">
    <property type="term" value="F:RNA 7-methylguanosine cap binding"/>
    <property type="evidence" value="ECO:0007669"/>
    <property type="project" value="InterPro"/>
</dbReference>
<feature type="compositionally biased region" description="Basic and acidic residues" evidence="1">
    <location>
        <begin position="392"/>
        <end position="402"/>
    </location>
</feature>
<feature type="compositionally biased region" description="Low complexity" evidence="1">
    <location>
        <begin position="1"/>
        <end position="11"/>
    </location>
</feature>
<evidence type="ECO:0000313" key="3">
    <source>
        <dbReference type="Proteomes" id="UP000789595"/>
    </source>
</evidence>
<comment type="caution">
    <text evidence="2">The sequence shown here is derived from an EMBL/GenBank/DDBJ whole genome shotgun (WGS) entry which is preliminary data.</text>
</comment>
<dbReference type="EMBL" id="CAKKNE010000001">
    <property type="protein sequence ID" value="CAH0365486.1"/>
    <property type="molecule type" value="Genomic_DNA"/>
</dbReference>
<dbReference type="GO" id="GO:0005634">
    <property type="term" value="C:nucleus"/>
    <property type="evidence" value="ECO:0007669"/>
    <property type="project" value="TreeGrafter"/>
</dbReference>
<dbReference type="Proteomes" id="UP000789595">
    <property type="component" value="Unassembled WGS sequence"/>
</dbReference>
<dbReference type="InterPro" id="IPR019416">
    <property type="entry name" value="NCBP3"/>
</dbReference>
<dbReference type="PANTHER" id="PTHR16291:SF0">
    <property type="entry name" value="NUCLEAR CAP-BINDING PROTEIN SUBUNIT 3"/>
    <property type="match status" value="1"/>
</dbReference>
<feature type="compositionally biased region" description="Basic and acidic residues" evidence="1">
    <location>
        <begin position="51"/>
        <end position="96"/>
    </location>
</feature>
<name>A0A8J2WXH3_9STRA</name>
<dbReference type="AlphaFoldDB" id="A0A8J2WXH3"/>
<evidence type="ECO:0000313" key="2">
    <source>
        <dbReference type="EMBL" id="CAH0365486.1"/>
    </source>
</evidence>
<reference evidence="2" key="1">
    <citation type="submission" date="2021-11" db="EMBL/GenBank/DDBJ databases">
        <authorList>
            <consortium name="Genoscope - CEA"/>
            <person name="William W."/>
        </authorList>
    </citation>
    <scope>NUCLEOTIDE SEQUENCE</scope>
</reference>
<organism evidence="2 3">
    <name type="scientific">Pelagomonas calceolata</name>
    <dbReference type="NCBI Taxonomy" id="35677"/>
    <lineage>
        <taxon>Eukaryota</taxon>
        <taxon>Sar</taxon>
        <taxon>Stramenopiles</taxon>
        <taxon>Ochrophyta</taxon>
        <taxon>Pelagophyceae</taxon>
        <taxon>Pelagomonadales</taxon>
        <taxon>Pelagomonadaceae</taxon>
        <taxon>Pelagomonas</taxon>
    </lineage>
</organism>
<gene>
    <name evidence="2" type="ORF">PECAL_1P19270</name>
</gene>
<dbReference type="OrthoDB" id="422106at2759"/>